<dbReference type="GeneID" id="8230242"/>
<dbReference type="SMART" id="SM00703">
    <property type="entry name" value="NRF"/>
    <property type="match status" value="1"/>
</dbReference>
<feature type="transmembrane region" description="Helical" evidence="1">
    <location>
        <begin position="321"/>
        <end position="341"/>
    </location>
</feature>
<dbReference type="GO" id="GO:0016747">
    <property type="term" value="F:acyltransferase activity, transferring groups other than amino-acyl groups"/>
    <property type="evidence" value="ECO:0007669"/>
    <property type="project" value="InterPro"/>
</dbReference>
<keyword evidence="1" id="KW-1133">Transmembrane helix</keyword>
<feature type="transmembrane region" description="Helical" evidence="1">
    <location>
        <begin position="505"/>
        <end position="528"/>
    </location>
</feature>
<evidence type="ECO:0000313" key="5">
    <source>
        <dbReference type="Proteomes" id="UP000009046"/>
    </source>
</evidence>
<dbReference type="InParanoid" id="E0VTE4"/>
<dbReference type="EMBL" id="AAZO01005265">
    <property type="status" value="NOT_ANNOTATED_CDS"/>
    <property type="molecule type" value="Genomic_DNA"/>
</dbReference>
<dbReference type="eggNOG" id="KOG3700">
    <property type="taxonomic scope" value="Eukaryota"/>
</dbReference>
<gene>
    <name evidence="4" type="primary">8230242</name>
    <name evidence="3" type="ORF">Phum_PHUM431730</name>
</gene>
<dbReference type="Pfam" id="PF01757">
    <property type="entry name" value="Acyl_transf_3"/>
    <property type="match status" value="1"/>
</dbReference>
<feature type="transmembrane region" description="Helical" evidence="1">
    <location>
        <begin position="237"/>
        <end position="256"/>
    </location>
</feature>
<keyword evidence="1" id="KW-0812">Transmembrane</keyword>
<dbReference type="PANTHER" id="PTHR11161:SF72">
    <property type="entry name" value="FI21449P1"/>
    <property type="match status" value="1"/>
</dbReference>
<dbReference type="Proteomes" id="UP000009046">
    <property type="component" value="Unassembled WGS sequence"/>
</dbReference>
<feature type="transmembrane region" description="Helical" evidence="1">
    <location>
        <begin position="409"/>
        <end position="429"/>
    </location>
</feature>
<reference evidence="4" key="3">
    <citation type="submission" date="2020-05" db="UniProtKB">
        <authorList>
            <consortium name="EnsemblMetazoa"/>
        </authorList>
    </citation>
    <scope>IDENTIFICATION</scope>
    <source>
        <strain evidence="4">USDA</strain>
    </source>
</reference>
<dbReference type="PANTHER" id="PTHR11161">
    <property type="entry name" value="O-ACYLTRANSFERASE"/>
    <property type="match status" value="1"/>
</dbReference>
<proteinExistence type="predicted"/>
<feature type="domain" description="Nose resistant-to-fluoxetine protein N-terminal" evidence="2">
    <location>
        <begin position="41"/>
        <end position="181"/>
    </location>
</feature>
<dbReference type="CTD" id="8230242"/>
<feature type="transmembrane region" description="Helical" evidence="1">
    <location>
        <begin position="549"/>
        <end position="568"/>
    </location>
</feature>
<dbReference type="KEGG" id="phu:Phum_PHUM431730"/>
<dbReference type="RefSeq" id="XP_002429388.1">
    <property type="nucleotide sequence ID" value="XM_002429343.1"/>
</dbReference>
<keyword evidence="5" id="KW-1185">Reference proteome</keyword>
<accession>E0VTE4</accession>
<name>E0VTE4_PEDHC</name>
<dbReference type="InterPro" id="IPR002656">
    <property type="entry name" value="Acyl_transf_3_dom"/>
</dbReference>
<evidence type="ECO:0000313" key="3">
    <source>
        <dbReference type="EMBL" id="EEB16650.1"/>
    </source>
</evidence>
<feature type="transmembrane region" description="Helical" evidence="1">
    <location>
        <begin position="441"/>
        <end position="464"/>
    </location>
</feature>
<evidence type="ECO:0000259" key="2">
    <source>
        <dbReference type="SMART" id="SM00703"/>
    </source>
</evidence>
<feature type="transmembrane region" description="Helical" evidence="1">
    <location>
        <begin position="580"/>
        <end position="601"/>
    </location>
</feature>
<evidence type="ECO:0000313" key="4">
    <source>
        <dbReference type="EnsemblMetazoa" id="PHUM431730-PA"/>
    </source>
</evidence>
<dbReference type="AlphaFoldDB" id="E0VTE4"/>
<dbReference type="EMBL" id="DS235762">
    <property type="protein sequence ID" value="EEB16650.1"/>
    <property type="molecule type" value="Genomic_DNA"/>
</dbReference>
<feature type="transmembrane region" description="Helical" evidence="1">
    <location>
        <begin position="382"/>
        <end position="402"/>
    </location>
</feature>
<reference evidence="3" key="1">
    <citation type="submission" date="2007-04" db="EMBL/GenBank/DDBJ databases">
        <title>Annotation of Pediculus humanus corporis strain USDA.</title>
        <authorList>
            <person name="Kirkness E."/>
            <person name="Hannick L."/>
            <person name="Hass B."/>
            <person name="Bruggner R."/>
            <person name="Lawson D."/>
            <person name="Bidwell S."/>
            <person name="Joardar V."/>
            <person name="Caler E."/>
            <person name="Walenz B."/>
            <person name="Inman J."/>
            <person name="Schobel S."/>
            <person name="Galinsky K."/>
            <person name="Amedeo P."/>
            <person name="Strausberg R."/>
        </authorList>
    </citation>
    <scope>NUCLEOTIDE SEQUENCE</scope>
    <source>
        <strain evidence="3">USDA</strain>
    </source>
</reference>
<dbReference type="InterPro" id="IPR006621">
    <property type="entry name" value="Nose-resist-to-fluoxetine_N"/>
</dbReference>
<dbReference type="OMA" id="HENWALE"/>
<sequence>MERITNRISFVREVFCNDYLKSQYPLYGLTEIATRKNTFGKITCINHLKKIYEGIEKHENWALELLDASGTPGGGLTWGNNYWLGKHSKCRFKTSNPVEKESTEFYEPPFRVGFRMSLFKLNNMNLEQENNDQHSKKEKSLDKIHLGLCLPLICNTDDLKPFLSEWGSYELKIDNSEHKPMPIHIIKTTPKIYVQEPKQNIFTGLSLCFSLKNNTKLLFSKTEVDDNNKELSIIHGIRLFGMTWLIWLYTIYYLTFHSDNKLNSNYTLPHVSLSTDTFLFTNGFSLAFKYYKYNGGWLKSEKKFSVKKKVNEFSFATLKRYLRLTPGYLITIGMIMISLKITKQISLFDMMSEDDETCRKIWWRNAIYINNLFKQNETCVSWSWFLAIDMQFFLLGLFILILSTRFWKFVSFLSVALIILSSAINGYYWKNHRELQISRDIFTFSPWSRIGPYLVGMICGYLTADVNKDLKFNRTTLIASWLLAILCGIWATFGNDIGSSMIFKLLYNAFSRTAWSLALAWIVFACCTDHGGFIKQILSFSTWNTLDKLFYPTYLLTPLIIILLVSNLENPIHLEFTQMIVYFFGSLTIIFISSFCFSLLIQIPFKTLQKKLMGQGNRQNLLNRST</sequence>
<organism>
    <name type="scientific">Pediculus humanus subsp. corporis</name>
    <name type="common">Body louse</name>
    <dbReference type="NCBI Taxonomy" id="121224"/>
    <lineage>
        <taxon>Eukaryota</taxon>
        <taxon>Metazoa</taxon>
        <taxon>Ecdysozoa</taxon>
        <taxon>Arthropoda</taxon>
        <taxon>Hexapoda</taxon>
        <taxon>Insecta</taxon>
        <taxon>Pterygota</taxon>
        <taxon>Neoptera</taxon>
        <taxon>Paraneoptera</taxon>
        <taxon>Psocodea</taxon>
        <taxon>Troctomorpha</taxon>
        <taxon>Phthiraptera</taxon>
        <taxon>Anoplura</taxon>
        <taxon>Pediculidae</taxon>
        <taxon>Pediculus</taxon>
    </lineage>
</organism>
<dbReference type="VEuPathDB" id="VectorBase:PHUM431730"/>
<dbReference type="EnsemblMetazoa" id="PHUM431730-RA">
    <property type="protein sequence ID" value="PHUM431730-PA"/>
    <property type="gene ID" value="PHUM431730"/>
</dbReference>
<dbReference type="InterPro" id="IPR052728">
    <property type="entry name" value="O2_lipid_transport_reg"/>
</dbReference>
<reference evidence="3" key="2">
    <citation type="submission" date="2007-04" db="EMBL/GenBank/DDBJ databases">
        <title>The genome of the human body louse.</title>
        <authorList>
            <consortium name="The Human Body Louse Genome Consortium"/>
            <person name="Kirkness E."/>
            <person name="Walenz B."/>
            <person name="Hass B."/>
            <person name="Bruggner R."/>
            <person name="Strausberg R."/>
        </authorList>
    </citation>
    <scope>NUCLEOTIDE SEQUENCE</scope>
    <source>
        <strain evidence="3">USDA</strain>
    </source>
</reference>
<protein>
    <recommendedName>
        <fullName evidence="2">Nose resistant-to-fluoxetine protein N-terminal domain-containing protein</fullName>
    </recommendedName>
</protein>
<feature type="transmembrane region" description="Helical" evidence="1">
    <location>
        <begin position="476"/>
        <end position="493"/>
    </location>
</feature>
<dbReference type="OrthoDB" id="207378at2759"/>
<dbReference type="HOGENOM" id="CLU_007874_3_0_1"/>
<evidence type="ECO:0000256" key="1">
    <source>
        <dbReference type="SAM" id="Phobius"/>
    </source>
</evidence>
<dbReference type="Pfam" id="PF20146">
    <property type="entry name" value="NRF"/>
    <property type="match status" value="1"/>
</dbReference>
<keyword evidence="1" id="KW-0472">Membrane</keyword>